<dbReference type="Proteomes" id="UP000722485">
    <property type="component" value="Unassembled WGS sequence"/>
</dbReference>
<feature type="compositionally biased region" description="Basic and acidic residues" evidence="1">
    <location>
        <begin position="608"/>
        <end position="617"/>
    </location>
</feature>
<dbReference type="OrthoDB" id="5226662at2759"/>
<comment type="caution">
    <text evidence="3">The sequence shown here is derived from an EMBL/GenBank/DDBJ whole genome shotgun (WGS) entry which is preliminary data.</text>
</comment>
<gene>
    <name evidence="3" type="ORF">G7Z17_g7560</name>
</gene>
<evidence type="ECO:0000313" key="4">
    <source>
        <dbReference type="Proteomes" id="UP000722485"/>
    </source>
</evidence>
<name>A0A9P5LF73_9HYPO</name>
<feature type="domain" description="DUF8035" evidence="2">
    <location>
        <begin position="394"/>
        <end position="448"/>
    </location>
</feature>
<evidence type="ECO:0000313" key="3">
    <source>
        <dbReference type="EMBL" id="KAF7547677.1"/>
    </source>
</evidence>
<keyword evidence="4" id="KW-1185">Reference proteome</keyword>
<protein>
    <recommendedName>
        <fullName evidence="2">DUF8035 domain-containing protein</fullName>
    </recommendedName>
</protein>
<feature type="compositionally biased region" description="Polar residues" evidence="1">
    <location>
        <begin position="513"/>
        <end position="522"/>
    </location>
</feature>
<dbReference type="Pfam" id="PF26118">
    <property type="entry name" value="DUF8035"/>
    <property type="match status" value="1"/>
</dbReference>
<evidence type="ECO:0000256" key="1">
    <source>
        <dbReference type="SAM" id="MobiDB-lite"/>
    </source>
</evidence>
<sequence>MSGGSTVERIDAVDAFARTLYLRSKHSGQAFGDVAAAVRQLHLALRHLRVEAADPDSLLDTRTQGSSPVYSRQLQPMVEDCDFTLAQLESVLDRYGDGRASSDENVRDDRLAVIRSRLVSDKTNVDMFLDTVQLQNPANKPRRFVDNRQPGLEDIKDKVDQIAKRLFQNRDSNSFTEDEDSLWLEFRTELEKEGFAPQVLRKHKDILRAYIRELESVGYVSGGTYPTVRGLLEREAKSQPTSPKELPAYNNNEKFFVGMRNERRMPDLAPATHNLSSSPQEMSGESSMGLISTRDLIAMDSLNSDMAGLILQSPTQQQYSRSPSDQRYLNSNTAGSISGIELSTSPTSHLGASPRSVPPLPPYVNGGAPPAYGSSPRNISRLAPDRYGMEIPHDAEWTKIRRTLVSPEVLERAGVRYEARPDYVAVLGRLSREKIMEYARQSADARAARSAKDYPPRRSDRRRRDRDRADSKSSREDDESAVYDYSDSTDDSEDEARPDEKGTKSYPFIVSPPTRNKTSPASTVLPKPILKNKNENHVRFDPEPYEVDSRSPRSLKDDRDNNRDRRRDRSSRRHTRESSRRYSDSGDRRRDRHDDYYGSSKRHHRSDRRAPRRDDRSYKKKAWGETLGAVGIGGAAVSLISVLAEAASVV</sequence>
<dbReference type="PANTHER" id="PTHR42081">
    <property type="entry name" value="ZINC FINGER PROTEIN DHHC DOMAIN CONTAINING PROTEIN"/>
    <property type="match status" value="1"/>
</dbReference>
<accession>A0A9P5LF73</accession>
<feature type="region of interest" description="Disordered" evidence="1">
    <location>
        <begin position="442"/>
        <end position="621"/>
    </location>
</feature>
<dbReference type="AlphaFoldDB" id="A0A9P5LF73"/>
<feature type="compositionally biased region" description="Basic and acidic residues" evidence="1">
    <location>
        <begin position="532"/>
        <end position="567"/>
    </location>
</feature>
<feature type="compositionally biased region" description="Basic and acidic residues" evidence="1">
    <location>
        <begin position="446"/>
        <end position="458"/>
    </location>
</feature>
<proteinExistence type="predicted"/>
<organism evidence="3 4">
    <name type="scientific">Cylindrodendrum hubeiense</name>
    <dbReference type="NCBI Taxonomy" id="595255"/>
    <lineage>
        <taxon>Eukaryota</taxon>
        <taxon>Fungi</taxon>
        <taxon>Dikarya</taxon>
        <taxon>Ascomycota</taxon>
        <taxon>Pezizomycotina</taxon>
        <taxon>Sordariomycetes</taxon>
        <taxon>Hypocreomycetidae</taxon>
        <taxon>Hypocreales</taxon>
        <taxon>Nectriaceae</taxon>
        <taxon>Cylindrodendrum</taxon>
    </lineage>
</organism>
<dbReference type="EMBL" id="JAANBB010000171">
    <property type="protein sequence ID" value="KAF7547677.1"/>
    <property type="molecule type" value="Genomic_DNA"/>
</dbReference>
<dbReference type="PANTHER" id="PTHR42081:SF2">
    <property type="entry name" value="NIPPED-B-LIKE PROTEIN B"/>
    <property type="match status" value="1"/>
</dbReference>
<evidence type="ECO:0000259" key="2">
    <source>
        <dbReference type="Pfam" id="PF26118"/>
    </source>
</evidence>
<dbReference type="InterPro" id="IPR058348">
    <property type="entry name" value="DUF8035"/>
</dbReference>
<feature type="compositionally biased region" description="Basic and acidic residues" evidence="1">
    <location>
        <begin position="466"/>
        <end position="475"/>
    </location>
</feature>
<feature type="compositionally biased region" description="Acidic residues" evidence="1">
    <location>
        <begin position="476"/>
        <end position="497"/>
    </location>
</feature>
<reference evidence="3" key="1">
    <citation type="submission" date="2020-03" db="EMBL/GenBank/DDBJ databases">
        <title>Draft Genome Sequence of Cylindrodendrum hubeiense.</title>
        <authorList>
            <person name="Buettner E."/>
            <person name="Kellner H."/>
        </authorList>
    </citation>
    <scope>NUCLEOTIDE SEQUENCE</scope>
    <source>
        <strain evidence="3">IHI 201604</strain>
    </source>
</reference>
<feature type="compositionally biased region" description="Basic and acidic residues" evidence="1">
    <location>
        <begin position="576"/>
        <end position="596"/>
    </location>
</feature>